<evidence type="ECO:0000313" key="2">
    <source>
        <dbReference type="EMBL" id="KAL0397389.1"/>
    </source>
</evidence>
<comment type="caution">
    <text evidence="2">The sequence shown here is derived from an EMBL/GenBank/DDBJ whole genome shotgun (WGS) entry which is preliminary data.</text>
</comment>
<dbReference type="GO" id="GO:0007623">
    <property type="term" value="P:circadian rhythm"/>
    <property type="evidence" value="ECO:0007669"/>
    <property type="project" value="InterPro"/>
</dbReference>
<reference evidence="2" key="1">
    <citation type="submission" date="2020-06" db="EMBL/GenBank/DDBJ databases">
        <authorList>
            <person name="Li T."/>
            <person name="Hu X."/>
            <person name="Zhang T."/>
            <person name="Song X."/>
            <person name="Zhang H."/>
            <person name="Dai N."/>
            <person name="Sheng W."/>
            <person name="Hou X."/>
            <person name="Wei L."/>
        </authorList>
    </citation>
    <scope>NUCLEOTIDE SEQUENCE</scope>
    <source>
        <strain evidence="2">KEN8</strain>
        <tissue evidence="2">Leaf</tissue>
    </source>
</reference>
<evidence type="ECO:0000256" key="1">
    <source>
        <dbReference type="SAM" id="MobiDB-lite"/>
    </source>
</evidence>
<organism evidence="2">
    <name type="scientific">Sesamum calycinum</name>
    <dbReference type="NCBI Taxonomy" id="2727403"/>
    <lineage>
        <taxon>Eukaryota</taxon>
        <taxon>Viridiplantae</taxon>
        <taxon>Streptophyta</taxon>
        <taxon>Embryophyta</taxon>
        <taxon>Tracheophyta</taxon>
        <taxon>Spermatophyta</taxon>
        <taxon>Magnoliopsida</taxon>
        <taxon>eudicotyledons</taxon>
        <taxon>Gunneridae</taxon>
        <taxon>Pentapetalae</taxon>
        <taxon>asterids</taxon>
        <taxon>lamiids</taxon>
        <taxon>Lamiales</taxon>
        <taxon>Pedaliaceae</taxon>
        <taxon>Sesamum</taxon>
    </lineage>
</organism>
<dbReference type="EMBL" id="JACGWM010000001">
    <property type="protein sequence ID" value="KAL0397389.1"/>
    <property type="molecule type" value="Genomic_DNA"/>
</dbReference>
<feature type="compositionally biased region" description="Polar residues" evidence="1">
    <location>
        <begin position="333"/>
        <end position="344"/>
    </location>
</feature>
<reference evidence="2" key="2">
    <citation type="journal article" date="2024" name="Plant">
        <title>Genomic evolution and insights into agronomic trait innovations of Sesamum species.</title>
        <authorList>
            <person name="Miao H."/>
            <person name="Wang L."/>
            <person name="Qu L."/>
            <person name="Liu H."/>
            <person name="Sun Y."/>
            <person name="Le M."/>
            <person name="Wang Q."/>
            <person name="Wei S."/>
            <person name="Zheng Y."/>
            <person name="Lin W."/>
            <person name="Duan Y."/>
            <person name="Cao H."/>
            <person name="Xiong S."/>
            <person name="Wang X."/>
            <person name="Wei L."/>
            <person name="Li C."/>
            <person name="Ma Q."/>
            <person name="Ju M."/>
            <person name="Zhao R."/>
            <person name="Li G."/>
            <person name="Mu C."/>
            <person name="Tian Q."/>
            <person name="Mei H."/>
            <person name="Zhang T."/>
            <person name="Gao T."/>
            <person name="Zhang H."/>
        </authorList>
    </citation>
    <scope>NUCLEOTIDE SEQUENCE</scope>
    <source>
        <strain evidence="2">KEN8</strain>
    </source>
</reference>
<accession>A0AAW2SXR1</accession>
<dbReference type="PANTHER" id="PTHR33334">
    <property type="entry name" value="PROTEIN LNK1"/>
    <property type="match status" value="1"/>
</dbReference>
<name>A0AAW2SXR1_9LAMI</name>
<feature type="region of interest" description="Disordered" evidence="1">
    <location>
        <begin position="323"/>
        <end position="344"/>
    </location>
</feature>
<dbReference type="AlphaFoldDB" id="A0AAW2SXR1"/>
<dbReference type="InterPro" id="IPR039928">
    <property type="entry name" value="LNK"/>
</dbReference>
<dbReference type="GO" id="GO:0006355">
    <property type="term" value="P:regulation of DNA-templated transcription"/>
    <property type="evidence" value="ECO:0007669"/>
    <property type="project" value="InterPro"/>
</dbReference>
<gene>
    <name evidence="2" type="ORF">Scaly_0187300</name>
</gene>
<sequence>MEWYSSSGVEDLSVPTHEEIFDRLPSPVSRSSWNSMVGNFNCSPEELTVLDVEELLFSGTAFSSEVEHHNAPSVCQGFSHASHQQNAYPCEHSDFQLNDFAVIDEADDIFLYNDKGIIFRTVQIMLKVSVLFYHQMLDSYSELLGISNWSKCLSSCYGIYIVVLRSVVSQGDLEPEYEICFSEYCNVSEDISKEEISVEESVLLELQRSTLQFAKKTRICFRDSLYRLAENSRHQTGKGALRNCRPSPSRQMLGEVKAKKSDTNTIDRTVATLLFTFPTASTSNLIEEVSEAKSCSYQPNSPISSVCIVPGGDAEVPTFCSANKPLPPRPRSHSQFSTAYVMQT</sequence>
<proteinExistence type="predicted"/>
<dbReference type="PANTHER" id="PTHR33334:SF10">
    <property type="entry name" value="PROTEIN LNK4"/>
    <property type="match status" value="1"/>
</dbReference>
<protein>
    <submittedName>
        <fullName evidence="2">Uncharacterized protein</fullName>
    </submittedName>
</protein>